<dbReference type="EMBL" id="MHCH01000036">
    <property type="protein sequence ID" value="OGY17008.1"/>
    <property type="molecule type" value="Genomic_DNA"/>
</dbReference>
<organism evidence="4 5">
    <name type="scientific">Candidatus Chisholmbacteria bacterium RIFCSPHIGHO2_01_FULL_48_12</name>
    <dbReference type="NCBI Taxonomy" id="1797589"/>
    <lineage>
        <taxon>Bacteria</taxon>
        <taxon>Candidatus Chisholmiibacteriota</taxon>
    </lineage>
</organism>
<dbReference type="Pfam" id="PF13561">
    <property type="entry name" value="adh_short_C2"/>
    <property type="match status" value="1"/>
</dbReference>
<sequence>MSGTIKPHPEFTEFVPSKLSIKSTQVALVTGASRGIGQAIAVSLARSGFDIAINYKINRPMALSTAQMVRRHKRQALLVPADVSDQHQVQSMIKKIVAKFGGLNLVVANAGMTTDKRFDNLSLADWNQVIDTNLKGTFLVFQAALPHLRAQQSGKLIAISSIVGRDGNIGQANYAAAKAGLIGLVKTLAKELGPDNILVNAIIPGFIHTDMTQNLPAGIKQHLAEMTPLGRLGQPQEVASLVAWLASPQASFITGSVIPVTGGLHL</sequence>
<dbReference type="Proteomes" id="UP000177324">
    <property type="component" value="Unassembled WGS sequence"/>
</dbReference>
<dbReference type="SMART" id="SM00822">
    <property type="entry name" value="PKS_KR"/>
    <property type="match status" value="1"/>
</dbReference>
<evidence type="ECO:0000256" key="1">
    <source>
        <dbReference type="ARBA" id="ARBA00006484"/>
    </source>
</evidence>
<comment type="caution">
    <text evidence="4">The sequence shown here is derived from an EMBL/GenBank/DDBJ whole genome shotgun (WGS) entry which is preliminary data.</text>
</comment>
<dbReference type="NCBIfam" id="NF009466">
    <property type="entry name" value="PRK12826.1-2"/>
    <property type="match status" value="1"/>
</dbReference>
<dbReference type="InterPro" id="IPR002347">
    <property type="entry name" value="SDR_fam"/>
</dbReference>
<comment type="similarity">
    <text evidence="1">Belongs to the short-chain dehydrogenases/reductases (SDR) family.</text>
</comment>
<accession>A0A1G1VNM7</accession>
<proteinExistence type="inferred from homology"/>
<dbReference type="PRINTS" id="PR00081">
    <property type="entry name" value="GDHRDH"/>
</dbReference>
<evidence type="ECO:0000256" key="2">
    <source>
        <dbReference type="ARBA" id="ARBA00023002"/>
    </source>
</evidence>
<dbReference type="GO" id="GO:0032787">
    <property type="term" value="P:monocarboxylic acid metabolic process"/>
    <property type="evidence" value="ECO:0007669"/>
    <property type="project" value="UniProtKB-ARBA"/>
</dbReference>
<dbReference type="InterPro" id="IPR050259">
    <property type="entry name" value="SDR"/>
</dbReference>
<dbReference type="InterPro" id="IPR057326">
    <property type="entry name" value="KR_dom"/>
</dbReference>
<dbReference type="PANTHER" id="PTHR42879">
    <property type="entry name" value="3-OXOACYL-(ACYL-CARRIER-PROTEIN) REDUCTASE"/>
    <property type="match status" value="1"/>
</dbReference>
<dbReference type="GO" id="GO:0016491">
    <property type="term" value="F:oxidoreductase activity"/>
    <property type="evidence" value="ECO:0007669"/>
    <property type="project" value="UniProtKB-KW"/>
</dbReference>
<evidence type="ECO:0000313" key="5">
    <source>
        <dbReference type="Proteomes" id="UP000177324"/>
    </source>
</evidence>
<feature type="domain" description="Ketoreductase" evidence="3">
    <location>
        <begin position="25"/>
        <end position="238"/>
    </location>
</feature>
<evidence type="ECO:0000259" key="3">
    <source>
        <dbReference type="SMART" id="SM00822"/>
    </source>
</evidence>
<dbReference type="PROSITE" id="PS00061">
    <property type="entry name" value="ADH_SHORT"/>
    <property type="match status" value="1"/>
</dbReference>
<dbReference type="InterPro" id="IPR020904">
    <property type="entry name" value="Sc_DH/Rdtase_CS"/>
</dbReference>
<dbReference type="SUPFAM" id="SSF51735">
    <property type="entry name" value="NAD(P)-binding Rossmann-fold domains"/>
    <property type="match status" value="1"/>
</dbReference>
<dbReference type="Gene3D" id="3.40.50.720">
    <property type="entry name" value="NAD(P)-binding Rossmann-like Domain"/>
    <property type="match status" value="1"/>
</dbReference>
<gene>
    <name evidence="4" type="ORF">A2784_04145</name>
</gene>
<dbReference type="FunFam" id="3.40.50.720:FF:000173">
    <property type="entry name" value="3-oxoacyl-[acyl-carrier protein] reductase"/>
    <property type="match status" value="1"/>
</dbReference>
<dbReference type="AlphaFoldDB" id="A0A1G1VNM7"/>
<dbReference type="PRINTS" id="PR00080">
    <property type="entry name" value="SDRFAMILY"/>
</dbReference>
<reference evidence="4 5" key="1">
    <citation type="journal article" date="2016" name="Nat. Commun.">
        <title>Thousands of microbial genomes shed light on interconnected biogeochemical processes in an aquifer system.</title>
        <authorList>
            <person name="Anantharaman K."/>
            <person name="Brown C.T."/>
            <person name="Hug L.A."/>
            <person name="Sharon I."/>
            <person name="Castelle C.J."/>
            <person name="Probst A.J."/>
            <person name="Thomas B.C."/>
            <person name="Singh A."/>
            <person name="Wilkins M.J."/>
            <person name="Karaoz U."/>
            <person name="Brodie E.L."/>
            <person name="Williams K.H."/>
            <person name="Hubbard S.S."/>
            <person name="Banfield J.F."/>
        </authorList>
    </citation>
    <scope>NUCLEOTIDE SEQUENCE [LARGE SCALE GENOMIC DNA]</scope>
</reference>
<dbReference type="InterPro" id="IPR036291">
    <property type="entry name" value="NAD(P)-bd_dom_sf"/>
</dbReference>
<keyword evidence="2" id="KW-0560">Oxidoreductase</keyword>
<dbReference type="STRING" id="1797589.A2784_04145"/>
<protein>
    <recommendedName>
        <fullName evidence="3">Ketoreductase domain-containing protein</fullName>
    </recommendedName>
</protein>
<dbReference type="PANTHER" id="PTHR42879:SF2">
    <property type="entry name" value="3-OXOACYL-[ACYL-CARRIER-PROTEIN] REDUCTASE FABG"/>
    <property type="match status" value="1"/>
</dbReference>
<name>A0A1G1VNM7_9BACT</name>
<evidence type="ECO:0000313" key="4">
    <source>
        <dbReference type="EMBL" id="OGY17008.1"/>
    </source>
</evidence>